<dbReference type="OMA" id="CKTASED"/>
<dbReference type="InterPro" id="IPR036734">
    <property type="entry name" value="Neur_chan_lig-bd_sf"/>
</dbReference>
<dbReference type="GO" id="GO:0005230">
    <property type="term" value="F:extracellular ligand-gated monoatomic ion channel activity"/>
    <property type="evidence" value="ECO:0007669"/>
    <property type="project" value="InterPro"/>
</dbReference>
<dbReference type="OrthoDB" id="410315at2759"/>
<feature type="domain" description="Neurotransmitter-gated ion-channel ligand-binding" evidence="6">
    <location>
        <begin position="2"/>
        <end position="165"/>
    </location>
</feature>
<sequence length="362" mass="39477">MMRWVDPRLSRSALSATFVPKLTFAPTRVWHPDIVLTNGLDAASTGTVPPVLLTALPSGQMTHVYPATVRVACFAAAVAEWPHDALNCAANFGSWVHDADAIEILADEYVSIDMIRDRVGEDESESHVSWTVIDSSVRKQAYVGNGNDSSSYPSVTLTLNLVRQPGWNIRLLQFVLVALSLVTGVVFVLPPGALEKALLGGLCLLLQLHFLAYTAAFIPHSPSHTPILVALTCGQVVVTMVMMVLSVVMVRLAHSPPTPALAPVPGIRRPLRRNYAGRRCGIPCCKTASEDYERDAEASYSLDAVGAVRRSSEGALPHDRRRDDEVKTSSPTLVARLQCCLFVIYYMFVSAVMITYRSVLFS</sequence>
<feature type="transmembrane region" description="Helical" evidence="5">
    <location>
        <begin position="171"/>
        <end position="191"/>
    </location>
</feature>
<organism evidence="7 8">
    <name type="scientific">Hyalella azteca</name>
    <name type="common">Amphipod</name>
    <dbReference type="NCBI Taxonomy" id="294128"/>
    <lineage>
        <taxon>Eukaryota</taxon>
        <taxon>Metazoa</taxon>
        <taxon>Ecdysozoa</taxon>
        <taxon>Arthropoda</taxon>
        <taxon>Crustacea</taxon>
        <taxon>Multicrustacea</taxon>
        <taxon>Malacostraca</taxon>
        <taxon>Eumalacostraca</taxon>
        <taxon>Peracarida</taxon>
        <taxon>Amphipoda</taxon>
        <taxon>Senticaudata</taxon>
        <taxon>Talitrida</taxon>
        <taxon>Talitroidea</taxon>
        <taxon>Hyalellidae</taxon>
        <taxon>Hyalella</taxon>
    </lineage>
</organism>
<gene>
    <name evidence="8" type="primary">LOC108673258</name>
</gene>
<keyword evidence="4 5" id="KW-0472">Membrane</keyword>
<proteinExistence type="predicted"/>
<dbReference type="Proteomes" id="UP000694843">
    <property type="component" value="Unplaced"/>
</dbReference>
<dbReference type="Gene3D" id="2.70.170.10">
    <property type="entry name" value="Neurotransmitter-gated ion-channel ligand-binding domain"/>
    <property type="match status" value="1"/>
</dbReference>
<evidence type="ECO:0000256" key="1">
    <source>
        <dbReference type="ARBA" id="ARBA00004141"/>
    </source>
</evidence>
<dbReference type="PANTHER" id="PTHR18945">
    <property type="entry name" value="NEUROTRANSMITTER GATED ION CHANNEL"/>
    <property type="match status" value="1"/>
</dbReference>
<dbReference type="KEGG" id="hazt:108673258"/>
<dbReference type="InterPro" id="IPR036719">
    <property type="entry name" value="Neuro-gated_channel_TM_sf"/>
</dbReference>
<dbReference type="InterPro" id="IPR006201">
    <property type="entry name" value="Neur_channel"/>
</dbReference>
<dbReference type="GO" id="GO:0004888">
    <property type="term" value="F:transmembrane signaling receptor activity"/>
    <property type="evidence" value="ECO:0007669"/>
    <property type="project" value="InterPro"/>
</dbReference>
<dbReference type="RefSeq" id="XP_018016548.1">
    <property type="nucleotide sequence ID" value="XM_018161059.2"/>
</dbReference>
<feature type="transmembrane region" description="Helical" evidence="5">
    <location>
        <begin position="333"/>
        <end position="356"/>
    </location>
</feature>
<evidence type="ECO:0000256" key="4">
    <source>
        <dbReference type="ARBA" id="ARBA00023136"/>
    </source>
</evidence>
<dbReference type="InterPro" id="IPR006202">
    <property type="entry name" value="Neur_chan_lig-bd"/>
</dbReference>
<dbReference type="GeneID" id="108673258"/>
<feature type="transmembrane region" description="Helical" evidence="5">
    <location>
        <begin position="228"/>
        <end position="253"/>
    </location>
</feature>
<dbReference type="Pfam" id="PF02931">
    <property type="entry name" value="Neur_chan_LBD"/>
    <property type="match status" value="1"/>
</dbReference>
<evidence type="ECO:0000313" key="7">
    <source>
        <dbReference type="Proteomes" id="UP000694843"/>
    </source>
</evidence>
<evidence type="ECO:0000313" key="8">
    <source>
        <dbReference type="RefSeq" id="XP_018016548.1"/>
    </source>
</evidence>
<evidence type="ECO:0000259" key="6">
    <source>
        <dbReference type="Pfam" id="PF02931"/>
    </source>
</evidence>
<accession>A0A8B7NS67</accession>
<protein>
    <submittedName>
        <fullName evidence="8">Neuronal acetylcholine receptor subunit alpha-5-like</fullName>
    </submittedName>
</protein>
<evidence type="ECO:0000256" key="2">
    <source>
        <dbReference type="ARBA" id="ARBA00022692"/>
    </source>
</evidence>
<evidence type="ECO:0000256" key="5">
    <source>
        <dbReference type="SAM" id="Phobius"/>
    </source>
</evidence>
<comment type="subcellular location">
    <subcellularLocation>
        <location evidence="1">Membrane</location>
        <topology evidence="1">Multi-pass membrane protein</topology>
    </subcellularLocation>
</comment>
<dbReference type="SUPFAM" id="SSF63712">
    <property type="entry name" value="Nicotinic receptor ligand binding domain-like"/>
    <property type="match status" value="1"/>
</dbReference>
<name>A0A8B7NS67_HYAAZ</name>
<feature type="transmembrane region" description="Helical" evidence="5">
    <location>
        <begin position="197"/>
        <end position="216"/>
    </location>
</feature>
<dbReference type="AlphaFoldDB" id="A0A8B7NS67"/>
<dbReference type="SUPFAM" id="SSF90112">
    <property type="entry name" value="Neurotransmitter-gated ion-channel transmembrane pore"/>
    <property type="match status" value="1"/>
</dbReference>
<dbReference type="GO" id="GO:0016020">
    <property type="term" value="C:membrane"/>
    <property type="evidence" value="ECO:0007669"/>
    <property type="project" value="UniProtKB-SubCell"/>
</dbReference>
<dbReference type="Gene3D" id="1.20.58.390">
    <property type="entry name" value="Neurotransmitter-gated ion-channel transmembrane domain"/>
    <property type="match status" value="1"/>
</dbReference>
<keyword evidence="2 5" id="KW-0812">Transmembrane</keyword>
<dbReference type="InterPro" id="IPR038050">
    <property type="entry name" value="Neuro_actylchol_rec"/>
</dbReference>
<evidence type="ECO:0000256" key="3">
    <source>
        <dbReference type="ARBA" id="ARBA00022989"/>
    </source>
</evidence>
<reference evidence="8" key="1">
    <citation type="submission" date="2025-08" db="UniProtKB">
        <authorList>
            <consortium name="RefSeq"/>
        </authorList>
    </citation>
    <scope>IDENTIFICATION</scope>
    <source>
        <tissue evidence="8">Whole organism</tissue>
    </source>
</reference>
<keyword evidence="3 5" id="KW-1133">Transmembrane helix</keyword>
<keyword evidence="7" id="KW-1185">Reference proteome</keyword>